<dbReference type="PANTHER" id="PTHR19963:SF30">
    <property type="entry name" value="ENDONUCLEASE_EXONUCLEASE_PHOSPHATASE DOMAIN-CONTAINING PROTEIN"/>
    <property type="match status" value="1"/>
</dbReference>
<feature type="compositionally biased region" description="Basic and acidic residues" evidence="1">
    <location>
        <begin position="26"/>
        <end position="38"/>
    </location>
</feature>
<evidence type="ECO:0000313" key="3">
    <source>
        <dbReference type="Proteomes" id="UP001634394"/>
    </source>
</evidence>
<feature type="region of interest" description="Disordered" evidence="1">
    <location>
        <begin position="1"/>
        <end position="49"/>
    </location>
</feature>
<feature type="compositionally biased region" description="Polar residues" evidence="1">
    <location>
        <begin position="341"/>
        <end position="352"/>
    </location>
</feature>
<feature type="region of interest" description="Disordered" evidence="1">
    <location>
        <begin position="326"/>
        <end position="352"/>
    </location>
</feature>
<accession>A0ABD3UIB3</accession>
<proteinExistence type="predicted"/>
<dbReference type="EMBL" id="JBJQND010000016">
    <property type="protein sequence ID" value="KAL3848288.1"/>
    <property type="molecule type" value="Genomic_DNA"/>
</dbReference>
<evidence type="ECO:0000256" key="1">
    <source>
        <dbReference type="SAM" id="MobiDB-lite"/>
    </source>
</evidence>
<evidence type="ECO:0008006" key="4">
    <source>
        <dbReference type="Google" id="ProtNLM"/>
    </source>
</evidence>
<reference evidence="2 3" key="1">
    <citation type="submission" date="2024-11" db="EMBL/GenBank/DDBJ databases">
        <title>Chromosome-level genome assembly of the freshwater bivalve Anodonta woodiana.</title>
        <authorList>
            <person name="Chen X."/>
        </authorList>
    </citation>
    <scope>NUCLEOTIDE SEQUENCE [LARGE SCALE GENOMIC DNA]</scope>
    <source>
        <strain evidence="2">MN2024</strain>
        <tissue evidence="2">Gills</tissue>
    </source>
</reference>
<name>A0ABD3UIB3_SINWO</name>
<protein>
    <recommendedName>
        <fullName evidence="4">CCHC-type domain-containing protein</fullName>
    </recommendedName>
</protein>
<dbReference type="SUPFAM" id="SSF57756">
    <property type="entry name" value="Retrovirus zinc finger-like domains"/>
    <property type="match status" value="1"/>
</dbReference>
<dbReference type="PANTHER" id="PTHR19963">
    <property type="entry name" value="CCHC-TYPE DOMAIN-CONTAINING PROTEIN"/>
    <property type="match status" value="1"/>
</dbReference>
<evidence type="ECO:0000313" key="2">
    <source>
        <dbReference type="EMBL" id="KAL3848288.1"/>
    </source>
</evidence>
<gene>
    <name evidence="2" type="ORF">ACJMK2_019156</name>
</gene>
<sequence length="352" mass="40239">MAQSPDPEIEFRQEDEGQIEIGQGDKYVEENEVSHDSSDEIYNNEDGGDIMGYEARETARGHRNSRTSSVFSIKPEPFSGTEDWEEYISHFEICAELGHWKESEKVLALAASLRGPARTFYISLSSEEKRSYKALIRQLGQRFGSTRQQSRWLSRLESRKRLTGEPFAALADDLRQMSQRAYVNLDSRAQEALALNQLYKCISLEMKCRCIDRECQTVAQAVEIIERYEAIMGDQGRKSTVRGVFSHCDPERNLNNQQTEIDRTLEKSIRLLTERLERLENTRFSRQGQNQSSSRNTGNKTCFICSAPDHFFKNCPVYKKCQAQPSINSQSHGSKPRTENARAQGNLKPSSL</sequence>
<keyword evidence="3" id="KW-1185">Reference proteome</keyword>
<dbReference type="InterPro" id="IPR036875">
    <property type="entry name" value="Znf_CCHC_sf"/>
</dbReference>
<organism evidence="2 3">
    <name type="scientific">Sinanodonta woodiana</name>
    <name type="common">Chinese pond mussel</name>
    <name type="synonym">Anodonta woodiana</name>
    <dbReference type="NCBI Taxonomy" id="1069815"/>
    <lineage>
        <taxon>Eukaryota</taxon>
        <taxon>Metazoa</taxon>
        <taxon>Spiralia</taxon>
        <taxon>Lophotrochozoa</taxon>
        <taxon>Mollusca</taxon>
        <taxon>Bivalvia</taxon>
        <taxon>Autobranchia</taxon>
        <taxon>Heteroconchia</taxon>
        <taxon>Palaeoheterodonta</taxon>
        <taxon>Unionida</taxon>
        <taxon>Unionoidea</taxon>
        <taxon>Unionidae</taxon>
        <taxon>Unioninae</taxon>
        <taxon>Sinanodonta</taxon>
    </lineage>
</organism>
<comment type="caution">
    <text evidence="2">The sequence shown here is derived from an EMBL/GenBank/DDBJ whole genome shotgun (WGS) entry which is preliminary data.</text>
</comment>
<dbReference type="AlphaFoldDB" id="A0ABD3UIB3"/>
<dbReference type="Proteomes" id="UP001634394">
    <property type="component" value="Unassembled WGS sequence"/>
</dbReference>